<dbReference type="STRING" id="501010.NOSIN_14900"/>
<keyword evidence="4" id="KW-1185">Reference proteome</keyword>
<dbReference type="GO" id="GO:0006352">
    <property type="term" value="P:DNA-templated transcription initiation"/>
    <property type="evidence" value="ECO:0007669"/>
    <property type="project" value="InterPro"/>
</dbReference>
<dbReference type="InterPro" id="IPR014284">
    <property type="entry name" value="RNA_pol_sigma-70_dom"/>
</dbReference>
<reference evidence="4" key="1">
    <citation type="submission" date="2016-08" db="EMBL/GenBank/DDBJ databases">
        <authorList>
            <person name="Tokovenko B."/>
            <person name="Kalinowski J."/>
        </authorList>
    </citation>
    <scope>NUCLEOTIDE SEQUENCE [LARGE SCALE GENOMIC DNA]</scope>
    <source>
        <strain evidence="4">UTMC102</strain>
    </source>
</reference>
<dbReference type="NCBIfam" id="TIGR02937">
    <property type="entry name" value="sigma70-ECF"/>
    <property type="match status" value="1"/>
</dbReference>
<dbReference type="EMBL" id="MCOK01000001">
    <property type="protein sequence ID" value="OOC54927.1"/>
    <property type="molecule type" value="Genomic_DNA"/>
</dbReference>
<dbReference type="SUPFAM" id="SSF88946">
    <property type="entry name" value="Sigma2 domain of RNA polymerase sigma factors"/>
    <property type="match status" value="1"/>
</dbReference>
<evidence type="ECO:0000256" key="1">
    <source>
        <dbReference type="SAM" id="MobiDB-lite"/>
    </source>
</evidence>
<organism evidence="3 4">
    <name type="scientific">Nocardiopsis sinuspersici</name>
    <dbReference type="NCBI Taxonomy" id="501010"/>
    <lineage>
        <taxon>Bacteria</taxon>
        <taxon>Bacillati</taxon>
        <taxon>Actinomycetota</taxon>
        <taxon>Actinomycetes</taxon>
        <taxon>Streptosporangiales</taxon>
        <taxon>Nocardiopsidaceae</taxon>
        <taxon>Nocardiopsis</taxon>
    </lineage>
</organism>
<dbReference type="GO" id="GO:0003700">
    <property type="term" value="F:DNA-binding transcription factor activity"/>
    <property type="evidence" value="ECO:0007669"/>
    <property type="project" value="InterPro"/>
</dbReference>
<dbReference type="Pfam" id="PF04542">
    <property type="entry name" value="Sigma70_r2"/>
    <property type="match status" value="1"/>
</dbReference>
<sequence>MDRHLPVVNAVARSYGLSAPDREDAVQTVWLTLNQHLPRLRSPELLRAWLRRVTRDVCGRQRRQSARLRPVDPQSLPRDASAGAPSPESAYLRKEERDELRRAVLRLTDPGERRAALLYLDGNAGEPLAPDGPRSADGPGNPRAATNQRRRMLRRLRRLLEEPT</sequence>
<dbReference type="InterPro" id="IPR007627">
    <property type="entry name" value="RNA_pol_sigma70_r2"/>
</dbReference>
<dbReference type="Proteomes" id="UP000189004">
    <property type="component" value="Unassembled WGS sequence"/>
</dbReference>
<accession>A0A1V3C2B8</accession>
<feature type="domain" description="RNA polymerase sigma-70 region 2" evidence="2">
    <location>
        <begin position="2"/>
        <end position="67"/>
    </location>
</feature>
<protein>
    <submittedName>
        <fullName evidence="3">RNA polymerase subunit sigma-24</fullName>
    </submittedName>
</protein>
<comment type="caution">
    <text evidence="3">The sequence shown here is derived from an EMBL/GenBank/DDBJ whole genome shotgun (WGS) entry which is preliminary data.</text>
</comment>
<gene>
    <name evidence="3" type="ORF">NOSIN_14900</name>
</gene>
<proteinExistence type="predicted"/>
<dbReference type="AlphaFoldDB" id="A0A1V3C2B8"/>
<name>A0A1V3C2B8_9ACTN</name>
<evidence type="ECO:0000259" key="2">
    <source>
        <dbReference type="Pfam" id="PF04542"/>
    </source>
</evidence>
<feature type="region of interest" description="Disordered" evidence="1">
    <location>
        <begin position="60"/>
        <end position="96"/>
    </location>
</feature>
<dbReference type="InterPro" id="IPR013325">
    <property type="entry name" value="RNA_pol_sigma_r2"/>
</dbReference>
<feature type="region of interest" description="Disordered" evidence="1">
    <location>
        <begin position="122"/>
        <end position="150"/>
    </location>
</feature>
<evidence type="ECO:0000313" key="3">
    <source>
        <dbReference type="EMBL" id="OOC54927.1"/>
    </source>
</evidence>
<dbReference type="Gene3D" id="1.10.1740.10">
    <property type="match status" value="1"/>
</dbReference>
<evidence type="ECO:0000313" key="4">
    <source>
        <dbReference type="Proteomes" id="UP000189004"/>
    </source>
</evidence>